<keyword evidence="3" id="KW-1185">Reference proteome</keyword>
<name>A0A5S4H4T6_9ACTN</name>
<proteinExistence type="predicted"/>
<dbReference type="RefSeq" id="WP_138636339.1">
    <property type="nucleotide sequence ID" value="NZ_VCKZ01000063.1"/>
</dbReference>
<gene>
    <name evidence="2" type="ORF">ETD96_11690</name>
</gene>
<dbReference type="EMBL" id="VCKZ01000063">
    <property type="protein sequence ID" value="TMR40238.1"/>
    <property type="molecule type" value="Genomic_DNA"/>
</dbReference>
<accession>A0A5S4H4T6</accession>
<reference evidence="2 3" key="1">
    <citation type="submission" date="2019-05" db="EMBL/GenBank/DDBJ databases">
        <title>Draft genome sequence of Actinomadura geliboluensis A8036.</title>
        <authorList>
            <person name="Saricaoglu S."/>
            <person name="Isik K."/>
        </authorList>
    </citation>
    <scope>NUCLEOTIDE SEQUENCE [LARGE SCALE GENOMIC DNA]</scope>
    <source>
        <strain evidence="2 3">A8036</strain>
    </source>
</reference>
<organism evidence="2 3">
    <name type="scientific">Actinomadura geliboluensis</name>
    <dbReference type="NCBI Taxonomy" id="882440"/>
    <lineage>
        <taxon>Bacteria</taxon>
        <taxon>Bacillati</taxon>
        <taxon>Actinomycetota</taxon>
        <taxon>Actinomycetes</taxon>
        <taxon>Streptosporangiales</taxon>
        <taxon>Thermomonosporaceae</taxon>
        <taxon>Actinomadura</taxon>
    </lineage>
</organism>
<feature type="region of interest" description="Disordered" evidence="1">
    <location>
        <begin position="1"/>
        <end position="31"/>
    </location>
</feature>
<evidence type="ECO:0000256" key="1">
    <source>
        <dbReference type="SAM" id="MobiDB-lite"/>
    </source>
</evidence>
<evidence type="ECO:0000313" key="2">
    <source>
        <dbReference type="EMBL" id="TMR40238.1"/>
    </source>
</evidence>
<evidence type="ECO:0000313" key="3">
    <source>
        <dbReference type="Proteomes" id="UP000305238"/>
    </source>
</evidence>
<dbReference type="OrthoDB" id="4303811at2"/>
<protein>
    <submittedName>
        <fullName evidence="2">Uncharacterized protein</fullName>
    </submittedName>
</protein>
<dbReference type="Proteomes" id="UP000305238">
    <property type="component" value="Unassembled WGS sequence"/>
</dbReference>
<comment type="caution">
    <text evidence="2">The sequence shown here is derived from an EMBL/GenBank/DDBJ whole genome shotgun (WGS) entry which is preliminary data.</text>
</comment>
<sequence length="148" mass="16557">MRDTRAQIRSRHPLLTPPKHSTPDTQTGSDRDIRQFLDGRRTWVPDDTSGQASQNLRAILEHLICSLDAVLLVEIGPRPETNLHLLTGRVLEVNDDALRFSPAGGHQPIAIPFHRLVSMTANNDAWVDYRNHFDAGSDPGWSARPTSH</sequence>
<dbReference type="AlphaFoldDB" id="A0A5S4H4T6"/>